<evidence type="ECO:0000256" key="8">
    <source>
        <dbReference type="ARBA" id="ARBA00054043"/>
    </source>
</evidence>
<evidence type="ECO:0000256" key="5">
    <source>
        <dbReference type="ARBA" id="ARBA00050607"/>
    </source>
</evidence>
<proteinExistence type="inferred from homology"/>
<dbReference type="GO" id="GO:0008914">
    <property type="term" value="F:leucyl-tRNA--protein transferase activity"/>
    <property type="evidence" value="ECO:0007669"/>
    <property type="project" value="UniProtKB-UniRule"/>
</dbReference>
<evidence type="ECO:0000256" key="6">
    <source>
        <dbReference type="ARBA" id="ARBA00050652"/>
    </source>
</evidence>
<dbReference type="InterPro" id="IPR016181">
    <property type="entry name" value="Acyl_CoA_acyltransferase"/>
</dbReference>
<evidence type="ECO:0000256" key="2">
    <source>
        <dbReference type="ARBA" id="ARBA00022490"/>
    </source>
</evidence>
<dbReference type="EC" id="2.3.2.6" evidence="10 15"/>
<gene>
    <name evidence="15" type="primary">aat</name>
    <name evidence="16" type="ORF">CWI84_00320</name>
</gene>
<keyword evidence="3 15" id="KW-0808">Transferase</keyword>
<organism evidence="16 17">
    <name type="scientific">Idiomarina tyrosinivorans</name>
    <dbReference type="NCBI Taxonomy" id="1445662"/>
    <lineage>
        <taxon>Bacteria</taxon>
        <taxon>Pseudomonadati</taxon>
        <taxon>Pseudomonadota</taxon>
        <taxon>Gammaproteobacteria</taxon>
        <taxon>Alteromonadales</taxon>
        <taxon>Idiomarinaceae</taxon>
        <taxon>Idiomarina</taxon>
    </lineage>
</organism>
<evidence type="ECO:0000256" key="10">
    <source>
        <dbReference type="ARBA" id="ARBA00066767"/>
    </source>
</evidence>
<keyword evidence="2 15" id="KW-0963">Cytoplasm</keyword>
<dbReference type="Pfam" id="PF03588">
    <property type="entry name" value="Leu_Phe_trans"/>
    <property type="match status" value="1"/>
</dbReference>
<sequence>MIVQLANDSLVFPPPAMALHEPNGLLAVGGDLSAARLMAAYRQGIFPWYGEDDPILWWSPNPRTLFFPDKIHVSRSLRKFCRKSRWTITINHCFEQVIRYCGDVRAEQEGTWITEEMLAAYTNLHQRGHAHSVEVWDGDTLVGGLYGVAVGQAFCGESMFHLATNASKVALASFAEHFHQAGGQFIDCQVGNAHLTSLGAQSIPRERFLYLLHLAEQQRVAESTWKAGEIPLFGREQER</sequence>
<dbReference type="NCBIfam" id="TIGR00667">
    <property type="entry name" value="aat"/>
    <property type="match status" value="1"/>
</dbReference>
<keyword evidence="4 15" id="KW-0012">Acyltransferase</keyword>
<dbReference type="HAMAP" id="MF_00688">
    <property type="entry name" value="Leu_Phe_trans"/>
    <property type="match status" value="1"/>
</dbReference>
<protein>
    <recommendedName>
        <fullName evidence="11 15">Leucyl/phenylalanyl-tRNA--protein transferase</fullName>
        <ecNumber evidence="10 15">2.3.2.6</ecNumber>
    </recommendedName>
    <alternativeName>
        <fullName evidence="12 15">L/F-transferase</fullName>
    </alternativeName>
    <alternativeName>
        <fullName evidence="13 15">Leucyltransferase</fullName>
    </alternativeName>
    <alternativeName>
        <fullName evidence="14 15">Phenyalanyltransferase</fullName>
    </alternativeName>
</protein>
<dbReference type="EMBL" id="PIQH01000001">
    <property type="protein sequence ID" value="RUO81245.1"/>
    <property type="molecule type" value="Genomic_DNA"/>
</dbReference>
<evidence type="ECO:0000256" key="7">
    <source>
        <dbReference type="ARBA" id="ARBA00051538"/>
    </source>
</evidence>
<dbReference type="GO" id="GO:0030163">
    <property type="term" value="P:protein catabolic process"/>
    <property type="evidence" value="ECO:0007669"/>
    <property type="project" value="UniProtKB-UniRule"/>
</dbReference>
<comment type="similarity">
    <text evidence="9 15">Belongs to the L/F-transferase family.</text>
</comment>
<dbReference type="PANTHER" id="PTHR30098:SF2">
    <property type="entry name" value="LEUCYL_PHENYLALANYL-TRNA--PROTEIN TRANSFERASE"/>
    <property type="match status" value="1"/>
</dbReference>
<comment type="subcellular location">
    <subcellularLocation>
        <location evidence="1 15">Cytoplasm</location>
    </subcellularLocation>
</comment>
<dbReference type="FunFam" id="3.30.70.3550:FF:000001">
    <property type="entry name" value="Leucyl/phenylalanyl-tRNA--protein transferase"/>
    <property type="match status" value="1"/>
</dbReference>
<dbReference type="InterPro" id="IPR004616">
    <property type="entry name" value="Leu/Phe-tRNA_Trfase"/>
</dbReference>
<evidence type="ECO:0000313" key="17">
    <source>
        <dbReference type="Proteomes" id="UP000287996"/>
    </source>
</evidence>
<evidence type="ECO:0000256" key="1">
    <source>
        <dbReference type="ARBA" id="ARBA00004496"/>
    </source>
</evidence>
<evidence type="ECO:0000256" key="12">
    <source>
        <dbReference type="ARBA" id="ARBA00077136"/>
    </source>
</evidence>
<evidence type="ECO:0000256" key="9">
    <source>
        <dbReference type="ARBA" id="ARBA00061535"/>
    </source>
</evidence>
<comment type="catalytic activity">
    <reaction evidence="5 15">
        <text>L-phenylalanyl-tRNA(Phe) + an N-terminal L-alpha-aminoacyl-[protein] = an N-terminal L-phenylalanyl-L-alpha-aminoacyl-[protein] + tRNA(Phe)</text>
        <dbReference type="Rhea" id="RHEA:43632"/>
        <dbReference type="Rhea" id="RHEA-COMP:9668"/>
        <dbReference type="Rhea" id="RHEA-COMP:9699"/>
        <dbReference type="Rhea" id="RHEA-COMP:10636"/>
        <dbReference type="Rhea" id="RHEA-COMP:10637"/>
        <dbReference type="ChEBI" id="CHEBI:78442"/>
        <dbReference type="ChEBI" id="CHEBI:78531"/>
        <dbReference type="ChEBI" id="CHEBI:78597"/>
        <dbReference type="ChEBI" id="CHEBI:83561"/>
        <dbReference type="EC" id="2.3.2.6"/>
    </reaction>
</comment>
<comment type="caution">
    <text evidence="16">The sequence shown here is derived from an EMBL/GenBank/DDBJ whole genome shotgun (WGS) entry which is preliminary data.</text>
</comment>
<comment type="catalytic activity">
    <reaction evidence="7 15">
        <text>N-terminal L-lysyl-[protein] + L-leucyl-tRNA(Leu) = N-terminal L-leucyl-L-lysyl-[protein] + tRNA(Leu) + H(+)</text>
        <dbReference type="Rhea" id="RHEA:12340"/>
        <dbReference type="Rhea" id="RHEA-COMP:9613"/>
        <dbReference type="Rhea" id="RHEA-COMP:9622"/>
        <dbReference type="Rhea" id="RHEA-COMP:12670"/>
        <dbReference type="Rhea" id="RHEA-COMP:12671"/>
        <dbReference type="ChEBI" id="CHEBI:15378"/>
        <dbReference type="ChEBI" id="CHEBI:65249"/>
        <dbReference type="ChEBI" id="CHEBI:78442"/>
        <dbReference type="ChEBI" id="CHEBI:78494"/>
        <dbReference type="ChEBI" id="CHEBI:133043"/>
        <dbReference type="EC" id="2.3.2.6"/>
    </reaction>
</comment>
<dbReference type="Proteomes" id="UP000287996">
    <property type="component" value="Unassembled WGS sequence"/>
</dbReference>
<dbReference type="Gene3D" id="3.30.70.3550">
    <property type="entry name" value="Leucyl/phenylalanyl-tRNA-protein transferase, N-terminal domain"/>
    <property type="match status" value="1"/>
</dbReference>
<dbReference type="GO" id="GO:0005737">
    <property type="term" value="C:cytoplasm"/>
    <property type="evidence" value="ECO:0007669"/>
    <property type="project" value="UniProtKB-SubCell"/>
</dbReference>
<name>A0A432ZTI2_9GAMM</name>
<evidence type="ECO:0000256" key="15">
    <source>
        <dbReference type="HAMAP-Rule" id="MF_00688"/>
    </source>
</evidence>
<evidence type="ECO:0000256" key="13">
    <source>
        <dbReference type="ARBA" id="ARBA00077165"/>
    </source>
</evidence>
<evidence type="ECO:0000256" key="11">
    <source>
        <dbReference type="ARBA" id="ARBA00074372"/>
    </source>
</evidence>
<comment type="function">
    <text evidence="8 15">Functions in the N-end rule pathway of protein degradation where it conjugates Leu, Phe and, less efficiently, Met from aminoacyl-tRNAs to the N-termini of proteins containing an N-terminal arginine or lysine.</text>
</comment>
<evidence type="ECO:0000256" key="4">
    <source>
        <dbReference type="ARBA" id="ARBA00023315"/>
    </source>
</evidence>
<dbReference type="InterPro" id="IPR042203">
    <property type="entry name" value="Leu/Phe-tRNA_Trfase_C"/>
</dbReference>
<dbReference type="SUPFAM" id="SSF55729">
    <property type="entry name" value="Acyl-CoA N-acyltransferases (Nat)"/>
    <property type="match status" value="1"/>
</dbReference>
<dbReference type="FunFam" id="3.40.630.70:FF:000001">
    <property type="entry name" value="Leucyl/phenylalanyl-tRNA--protein transferase"/>
    <property type="match status" value="1"/>
</dbReference>
<dbReference type="AlphaFoldDB" id="A0A432ZTI2"/>
<dbReference type="Gene3D" id="3.40.630.70">
    <property type="entry name" value="Leucyl/phenylalanyl-tRNA-protein transferase, C-terminal domain"/>
    <property type="match status" value="1"/>
</dbReference>
<accession>A0A432ZTI2</accession>
<evidence type="ECO:0000256" key="3">
    <source>
        <dbReference type="ARBA" id="ARBA00022679"/>
    </source>
</evidence>
<dbReference type="PANTHER" id="PTHR30098">
    <property type="entry name" value="LEUCYL/PHENYLALANYL-TRNA--PROTEIN TRANSFERASE"/>
    <property type="match status" value="1"/>
</dbReference>
<evidence type="ECO:0000313" key="16">
    <source>
        <dbReference type="EMBL" id="RUO81245.1"/>
    </source>
</evidence>
<comment type="catalytic activity">
    <reaction evidence="6 15">
        <text>N-terminal L-arginyl-[protein] + L-leucyl-tRNA(Leu) = N-terminal L-leucyl-L-arginyl-[protein] + tRNA(Leu) + H(+)</text>
        <dbReference type="Rhea" id="RHEA:50416"/>
        <dbReference type="Rhea" id="RHEA-COMP:9613"/>
        <dbReference type="Rhea" id="RHEA-COMP:9622"/>
        <dbReference type="Rhea" id="RHEA-COMP:12672"/>
        <dbReference type="Rhea" id="RHEA-COMP:12673"/>
        <dbReference type="ChEBI" id="CHEBI:15378"/>
        <dbReference type="ChEBI" id="CHEBI:64719"/>
        <dbReference type="ChEBI" id="CHEBI:78442"/>
        <dbReference type="ChEBI" id="CHEBI:78494"/>
        <dbReference type="ChEBI" id="CHEBI:133044"/>
        <dbReference type="EC" id="2.3.2.6"/>
    </reaction>
</comment>
<dbReference type="InterPro" id="IPR042221">
    <property type="entry name" value="Leu/Phe-tRNA_Trfase_N"/>
</dbReference>
<reference evidence="16 17" key="1">
    <citation type="journal article" date="2011" name="Front. Microbiol.">
        <title>Genomic signatures of strain selection and enhancement in Bacillus atrophaeus var. globigii, a historical biowarfare simulant.</title>
        <authorList>
            <person name="Gibbons H.S."/>
            <person name="Broomall S.M."/>
            <person name="McNew L.A."/>
            <person name="Daligault H."/>
            <person name="Chapman C."/>
            <person name="Bruce D."/>
            <person name="Karavis M."/>
            <person name="Krepps M."/>
            <person name="McGregor P.A."/>
            <person name="Hong C."/>
            <person name="Park K.H."/>
            <person name="Akmal A."/>
            <person name="Feldman A."/>
            <person name="Lin J.S."/>
            <person name="Chang W.E."/>
            <person name="Higgs B.W."/>
            <person name="Demirev P."/>
            <person name="Lindquist J."/>
            <person name="Liem A."/>
            <person name="Fochler E."/>
            <person name="Read T.D."/>
            <person name="Tapia R."/>
            <person name="Johnson S."/>
            <person name="Bishop-Lilly K.A."/>
            <person name="Detter C."/>
            <person name="Han C."/>
            <person name="Sozhamannan S."/>
            <person name="Rosenzweig C.N."/>
            <person name="Skowronski E.W."/>
        </authorList>
    </citation>
    <scope>NUCLEOTIDE SEQUENCE [LARGE SCALE GENOMIC DNA]</scope>
    <source>
        <strain evidence="16 17">CC-PW-9</strain>
    </source>
</reference>
<keyword evidence="17" id="KW-1185">Reference proteome</keyword>
<dbReference type="RefSeq" id="WP_126840591.1">
    <property type="nucleotide sequence ID" value="NZ_PIQH01000001.1"/>
</dbReference>
<evidence type="ECO:0000256" key="14">
    <source>
        <dbReference type="ARBA" id="ARBA00083640"/>
    </source>
</evidence>
<dbReference type="OrthoDB" id="9790282at2"/>